<feature type="domain" description="HTH luxR-type" evidence="4">
    <location>
        <begin position="784"/>
        <end position="849"/>
    </location>
</feature>
<dbReference type="SUPFAM" id="SSF46894">
    <property type="entry name" value="C-terminal effector domain of the bipartite response regulators"/>
    <property type="match status" value="1"/>
</dbReference>
<evidence type="ECO:0000256" key="3">
    <source>
        <dbReference type="ARBA" id="ARBA00023163"/>
    </source>
</evidence>
<dbReference type="InterPro" id="IPR036388">
    <property type="entry name" value="WH-like_DNA-bd_sf"/>
</dbReference>
<dbReference type="EMBL" id="LMWX01000055">
    <property type="protein sequence ID" value="KUN79045.1"/>
    <property type="molecule type" value="Genomic_DNA"/>
</dbReference>
<dbReference type="RefSeq" id="WP_061928161.1">
    <property type="nucleotide sequence ID" value="NZ_KQ948869.1"/>
</dbReference>
<dbReference type="PRINTS" id="PR00038">
    <property type="entry name" value="HTHLUXR"/>
</dbReference>
<dbReference type="Gene3D" id="1.10.10.10">
    <property type="entry name" value="Winged helix-like DNA-binding domain superfamily/Winged helix DNA-binding domain"/>
    <property type="match status" value="1"/>
</dbReference>
<gene>
    <name evidence="5" type="ORF">AQJ66_29680</name>
</gene>
<proteinExistence type="predicted"/>
<keyword evidence="2" id="KW-0238">DNA-binding</keyword>
<dbReference type="CDD" id="cd06170">
    <property type="entry name" value="LuxR_C_like"/>
    <property type="match status" value="1"/>
</dbReference>
<dbReference type="Pfam" id="PF13191">
    <property type="entry name" value="AAA_16"/>
    <property type="match status" value="1"/>
</dbReference>
<dbReference type="InterPro" id="IPR041664">
    <property type="entry name" value="AAA_16"/>
</dbReference>
<reference evidence="5 6" key="1">
    <citation type="submission" date="2015-10" db="EMBL/GenBank/DDBJ databases">
        <title>Draft genome sequence of Streptomyces bungoensis DSM 41781, type strain for the species Streptomyces bungoensis.</title>
        <authorList>
            <person name="Ruckert C."/>
            <person name="Winkler A."/>
            <person name="Kalinowski J."/>
            <person name="Kampfer P."/>
            <person name="Glaeser S."/>
        </authorList>
    </citation>
    <scope>NUCLEOTIDE SEQUENCE [LARGE SCALE GENOMIC DNA]</scope>
    <source>
        <strain evidence="5 6">DSM 41781</strain>
    </source>
</reference>
<dbReference type="Pfam" id="PF00196">
    <property type="entry name" value="GerE"/>
    <property type="match status" value="1"/>
</dbReference>
<evidence type="ECO:0000313" key="5">
    <source>
        <dbReference type="EMBL" id="KUN79045.1"/>
    </source>
</evidence>
<keyword evidence="6" id="KW-1185">Reference proteome</keyword>
<keyword evidence="3" id="KW-0804">Transcription</keyword>
<evidence type="ECO:0000313" key="6">
    <source>
        <dbReference type="Proteomes" id="UP000053024"/>
    </source>
</evidence>
<sequence>MTPPPARADTRLVGRDAVLGVLDRLVTRLDDGASGLTVVTGTMGSGRSAVLDWAVARAGAAGIPVAVARCSRRESRIPYATLTQLLATLCPPSRIAELAGGLPSGTRPTAAVARMCDAALEDATGRPVMLAVDDLHLADPDSLRRLISLAERPRSGPVLTVVTSPLPLRHVRSTAGVRDSGRTCPVNTLRLDPLTDDEARTLLASRAWRPAPASAAAVNAVAGGAPAVLCTVADRFAASGPRTRTDALPGLTATARAVWSARALSTAQGLADDAMDVLRVVAAVGHLLDTGGAAAVAGLDAAAFEEAVDALRACGLLAGNGPPRLSRPWFADEVLAGMTPAERDILHLKAAAVRGGGRTRIGTVADMLGAVSGVVRPRTAPDDAQPGRIPADVTADALRHALGESVTEADRARLLLKLAAVEAVTAPQAGDGRLRQIMLRHVTPQTWPVVLHAADLLLSRGDAETTRWMTADVHQRALASIPDAQLRPLRALGRLAWNEKGGPPLGASPPVHSDHPGHPAEAAVLAWNLAVRADDSVRARALARTALAAPAAVPLMCRIAAARTLLCAADVDGGLRSLDAVVVEARRAGAHAAAAQALLARAEAAVRLGGSEDALGALAAATRELPPSSWHALLSPRLTAAEVLALIRCGRVAEAREVAARARVRREDRGVAFAFLLYARAELALIGGDAERALLLLEECGRLLRSRRWLNPMLIPWRSTAAAAHRRLGSATAAAECLAGEDRDAELWGTADAFAGTRSHLYAVLARSGVDVPRAPDEPAESPEPADDRQLTDAERAVAGLVVCGLGNREIAERLGLSTRTVELRLTKIYRRLGVRGRSALVAHLRGGQEND</sequence>
<evidence type="ECO:0000259" key="4">
    <source>
        <dbReference type="PROSITE" id="PS50043"/>
    </source>
</evidence>
<dbReference type="GO" id="GO:0006355">
    <property type="term" value="P:regulation of DNA-templated transcription"/>
    <property type="evidence" value="ECO:0007669"/>
    <property type="project" value="InterPro"/>
</dbReference>
<dbReference type="PROSITE" id="PS50043">
    <property type="entry name" value="HTH_LUXR_2"/>
    <property type="match status" value="1"/>
</dbReference>
<keyword evidence="1" id="KW-0805">Transcription regulation</keyword>
<dbReference type="SMART" id="SM00421">
    <property type="entry name" value="HTH_LUXR"/>
    <property type="match status" value="1"/>
</dbReference>
<dbReference type="InterPro" id="IPR000792">
    <property type="entry name" value="Tscrpt_reg_LuxR_C"/>
</dbReference>
<dbReference type="SUPFAM" id="SSF52540">
    <property type="entry name" value="P-loop containing nucleoside triphosphate hydrolases"/>
    <property type="match status" value="1"/>
</dbReference>
<name>A0A101SRV7_9ACTN</name>
<comment type="caution">
    <text evidence="5">The sequence shown here is derived from an EMBL/GenBank/DDBJ whole genome shotgun (WGS) entry which is preliminary data.</text>
</comment>
<organism evidence="5 6">
    <name type="scientific">Streptomyces bungoensis</name>
    <dbReference type="NCBI Taxonomy" id="285568"/>
    <lineage>
        <taxon>Bacteria</taxon>
        <taxon>Bacillati</taxon>
        <taxon>Actinomycetota</taxon>
        <taxon>Actinomycetes</taxon>
        <taxon>Kitasatosporales</taxon>
        <taxon>Streptomycetaceae</taxon>
        <taxon>Streptomyces</taxon>
    </lineage>
</organism>
<evidence type="ECO:0000256" key="1">
    <source>
        <dbReference type="ARBA" id="ARBA00023015"/>
    </source>
</evidence>
<dbReference type="Proteomes" id="UP000053024">
    <property type="component" value="Unassembled WGS sequence"/>
</dbReference>
<dbReference type="PANTHER" id="PTHR44688">
    <property type="entry name" value="DNA-BINDING TRANSCRIPTIONAL ACTIVATOR DEVR_DOSR"/>
    <property type="match status" value="1"/>
</dbReference>
<dbReference type="InterPro" id="IPR027417">
    <property type="entry name" value="P-loop_NTPase"/>
</dbReference>
<dbReference type="InterPro" id="IPR016032">
    <property type="entry name" value="Sig_transdc_resp-reg_C-effctor"/>
</dbReference>
<accession>A0A101SRV7</accession>
<dbReference type="GO" id="GO:0003677">
    <property type="term" value="F:DNA binding"/>
    <property type="evidence" value="ECO:0007669"/>
    <property type="project" value="UniProtKB-KW"/>
</dbReference>
<dbReference type="STRING" id="285568.AQJ66_29680"/>
<dbReference type="AlphaFoldDB" id="A0A101SRV7"/>
<dbReference type="PANTHER" id="PTHR44688:SF16">
    <property type="entry name" value="DNA-BINDING TRANSCRIPTIONAL ACTIVATOR DEVR_DOSR"/>
    <property type="match status" value="1"/>
</dbReference>
<evidence type="ECO:0000256" key="2">
    <source>
        <dbReference type="ARBA" id="ARBA00023125"/>
    </source>
</evidence>
<protein>
    <recommendedName>
        <fullName evidence="4">HTH luxR-type domain-containing protein</fullName>
    </recommendedName>
</protein>
<dbReference type="OrthoDB" id="4335782at2"/>